<reference evidence="3" key="1">
    <citation type="submission" date="2021-06" db="EMBL/GenBank/DDBJ databases">
        <title>Comparative genomics, transcriptomics and evolutionary studies reveal genomic signatures of adaptation to plant cell wall in hemibiotrophic fungi.</title>
        <authorList>
            <consortium name="DOE Joint Genome Institute"/>
            <person name="Baroncelli R."/>
            <person name="Diaz J.F."/>
            <person name="Benocci T."/>
            <person name="Peng M."/>
            <person name="Battaglia E."/>
            <person name="Haridas S."/>
            <person name="Andreopoulos W."/>
            <person name="Labutti K."/>
            <person name="Pangilinan J."/>
            <person name="Floch G.L."/>
            <person name="Makela M.R."/>
            <person name="Henrissat B."/>
            <person name="Grigoriev I.V."/>
            <person name="Crouch J.A."/>
            <person name="De Vries R.P."/>
            <person name="Sukno S.A."/>
            <person name="Thon M.R."/>
        </authorList>
    </citation>
    <scope>NUCLEOTIDE SEQUENCE</scope>
    <source>
        <strain evidence="3">CBS 125086</strain>
    </source>
</reference>
<dbReference type="EMBL" id="JAHLJV010000011">
    <property type="protein sequence ID" value="KAK1596611.1"/>
    <property type="molecule type" value="Genomic_DNA"/>
</dbReference>
<evidence type="ECO:0000313" key="4">
    <source>
        <dbReference type="Proteomes" id="UP001230504"/>
    </source>
</evidence>
<evidence type="ECO:0000313" key="3">
    <source>
        <dbReference type="EMBL" id="KAK1596611.1"/>
    </source>
</evidence>
<feature type="transmembrane region" description="Helical" evidence="2">
    <location>
        <begin position="124"/>
        <end position="148"/>
    </location>
</feature>
<proteinExistence type="predicted"/>
<feature type="region of interest" description="Disordered" evidence="1">
    <location>
        <begin position="205"/>
        <end position="228"/>
    </location>
</feature>
<dbReference type="Proteomes" id="UP001230504">
    <property type="component" value="Unassembled WGS sequence"/>
</dbReference>
<keyword evidence="4" id="KW-1185">Reference proteome</keyword>
<evidence type="ECO:0000256" key="1">
    <source>
        <dbReference type="SAM" id="MobiDB-lite"/>
    </source>
</evidence>
<feature type="compositionally biased region" description="Polar residues" evidence="1">
    <location>
        <begin position="219"/>
        <end position="228"/>
    </location>
</feature>
<evidence type="ECO:0000256" key="2">
    <source>
        <dbReference type="SAM" id="Phobius"/>
    </source>
</evidence>
<dbReference type="RefSeq" id="XP_060417464.1">
    <property type="nucleotide sequence ID" value="XM_060553322.1"/>
</dbReference>
<gene>
    <name evidence="3" type="ORF">LY79DRAFT_49232</name>
</gene>
<comment type="caution">
    <text evidence="3">The sequence shown here is derived from an EMBL/GenBank/DDBJ whole genome shotgun (WGS) entry which is preliminary data.</text>
</comment>
<keyword evidence="2" id="KW-1133">Transmembrane helix</keyword>
<name>A0AAD8Q644_9PEZI</name>
<sequence>MMAAADCMGLLIASFRRLTTGRADWGLSLCVCLSPSLPVSHSLTLLRPINATRPSFLPPAHIADHGVSQSIFQFIISRIFEIIYLRIGAKRECQQSPTYLSNASTQLTFDYSFVITTCNTYQCLWGYFGFTLVEILLHFFFFSFFFFFPLSLPSPMASGTCPPFWVRGEGTYPSRPKPIITSVCKFNRLFRVFHPAWCGVGSNSLGHQRQPPRFPPCRSSKSQRPPEL</sequence>
<protein>
    <submittedName>
        <fullName evidence="3">Uncharacterized protein</fullName>
    </submittedName>
</protein>
<accession>A0AAD8Q644</accession>
<dbReference type="AlphaFoldDB" id="A0AAD8Q644"/>
<organism evidence="3 4">
    <name type="scientific">Colletotrichum navitas</name>
    <dbReference type="NCBI Taxonomy" id="681940"/>
    <lineage>
        <taxon>Eukaryota</taxon>
        <taxon>Fungi</taxon>
        <taxon>Dikarya</taxon>
        <taxon>Ascomycota</taxon>
        <taxon>Pezizomycotina</taxon>
        <taxon>Sordariomycetes</taxon>
        <taxon>Hypocreomycetidae</taxon>
        <taxon>Glomerellales</taxon>
        <taxon>Glomerellaceae</taxon>
        <taxon>Colletotrichum</taxon>
        <taxon>Colletotrichum graminicola species complex</taxon>
    </lineage>
</organism>
<keyword evidence="2" id="KW-0472">Membrane</keyword>
<dbReference type="GeneID" id="85437562"/>
<keyword evidence="2" id="KW-0812">Transmembrane</keyword>